<reference evidence="3" key="1">
    <citation type="submission" date="2025-08" db="UniProtKB">
        <authorList>
            <consortium name="RefSeq"/>
        </authorList>
    </citation>
    <scope>IDENTIFICATION</scope>
    <source>
        <tissue evidence="3">Entire body</tissue>
    </source>
</reference>
<proteinExistence type="predicted"/>
<dbReference type="GeneID" id="112903858"/>
<dbReference type="AlphaFoldDB" id="A0A1W4X7I6"/>
<keyword evidence="2" id="KW-1185">Reference proteome</keyword>
<dbReference type="RefSeq" id="XP_018332066.1">
    <property type="nucleotide sequence ID" value="XM_018476564.1"/>
</dbReference>
<name>A0A1W4X7I6_AGRPL</name>
<gene>
    <name evidence="3" type="primary">LOC112903858</name>
</gene>
<protein>
    <submittedName>
        <fullName evidence="3">Uncharacterized protein LOC112903858 isoform X1</fullName>
    </submittedName>
</protein>
<sequence>MISNKNMDLSLIKEKIIKTDEVIKLLLEKKQENQKHQAKYQVLLNLYAKRCKDDKLIQEKVKVLEKTIENHQSFTKKYRTLKLAYEELEKTHGKYANDIQIKYQSANKQIEQLKAELDNKLLSQEECSKICNAKVTKYENKVSRLEEKQKTQNDLIKFLEKENKTLIRKLKIAEQEQSMEKYKDQYLCISMMCSFNFE</sequence>
<organism evidence="2 3">
    <name type="scientific">Agrilus planipennis</name>
    <name type="common">Emerald ash borer</name>
    <name type="synonym">Agrilus marcopoli</name>
    <dbReference type="NCBI Taxonomy" id="224129"/>
    <lineage>
        <taxon>Eukaryota</taxon>
        <taxon>Metazoa</taxon>
        <taxon>Ecdysozoa</taxon>
        <taxon>Arthropoda</taxon>
        <taxon>Hexapoda</taxon>
        <taxon>Insecta</taxon>
        <taxon>Pterygota</taxon>
        <taxon>Neoptera</taxon>
        <taxon>Endopterygota</taxon>
        <taxon>Coleoptera</taxon>
        <taxon>Polyphaga</taxon>
        <taxon>Elateriformia</taxon>
        <taxon>Buprestoidea</taxon>
        <taxon>Buprestidae</taxon>
        <taxon>Agrilinae</taxon>
        <taxon>Agrilus</taxon>
    </lineage>
</organism>
<keyword evidence="1" id="KW-0175">Coiled coil</keyword>
<accession>A0A1W4X7I6</accession>
<feature type="coiled-coil region" evidence="1">
    <location>
        <begin position="71"/>
        <end position="176"/>
    </location>
</feature>
<evidence type="ECO:0000313" key="2">
    <source>
        <dbReference type="Proteomes" id="UP000192223"/>
    </source>
</evidence>
<dbReference type="OrthoDB" id="6368736at2759"/>
<evidence type="ECO:0000256" key="1">
    <source>
        <dbReference type="SAM" id="Coils"/>
    </source>
</evidence>
<evidence type="ECO:0000313" key="3">
    <source>
        <dbReference type="RefSeq" id="XP_018332066.1"/>
    </source>
</evidence>
<dbReference type="InParanoid" id="A0A1W4X7I6"/>
<dbReference type="KEGG" id="apln:112903858"/>
<dbReference type="Proteomes" id="UP000192223">
    <property type="component" value="Unplaced"/>
</dbReference>